<dbReference type="NCBIfam" id="TIGR01764">
    <property type="entry name" value="excise"/>
    <property type="match status" value="1"/>
</dbReference>
<feature type="domain" description="Response regulatory" evidence="3">
    <location>
        <begin position="86"/>
        <end position="204"/>
    </location>
</feature>
<dbReference type="GO" id="GO:0000160">
    <property type="term" value="P:phosphorelay signal transduction system"/>
    <property type="evidence" value="ECO:0007669"/>
    <property type="project" value="InterPro"/>
</dbReference>
<dbReference type="RefSeq" id="WP_182153802.1">
    <property type="nucleotide sequence ID" value="NZ_JACEZU010000005.1"/>
</dbReference>
<evidence type="ECO:0000313" key="5">
    <source>
        <dbReference type="Proteomes" id="UP000573499"/>
    </source>
</evidence>
<evidence type="ECO:0000256" key="1">
    <source>
        <dbReference type="ARBA" id="ARBA00022553"/>
    </source>
</evidence>
<dbReference type="PANTHER" id="PTHR44591">
    <property type="entry name" value="STRESS RESPONSE REGULATOR PROTEIN 1"/>
    <property type="match status" value="1"/>
</dbReference>
<dbReference type="Gene3D" id="1.10.1660.10">
    <property type="match status" value="1"/>
</dbReference>
<dbReference type="GO" id="GO:0003677">
    <property type="term" value="F:DNA binding"/>
    <property type="evidence" value="ECO:0007669"/>
    <property type="project" value="InterPro"/>
</dbReference>
<dbReference type="InterPro" id="IPR001789">
    <property type="entry name" value="Sig_transdc_resp-reg_receiver"/>
</dbReference>
<dbReference type="Proteomes" id="UP000573499">
    <property type="component" value="Unassembled WGS sequence"/>
</dbReference>
<dbReference type="Pfam" id="PF00072">
    <property type="entry name" value="Response_reg"/>
    <property type="match status" value="1"/>
</dbReference>
<protein>
    <submittedName>
        <fullName evidence="4">Response regulator</fullName>
    </submittedName>
</protein>
<sequence>MKTKDAAPDEVCTTQQAAEILGISVSSVQQLVEAGVIEAWKTKGGHRRIPRHAVLAYKSTPSPALGSRAAAGGVAPRELAADGLVSIMVIEDNPMQRALYERQIGAWDLPVRLSFCENGYQALLQIARSQPDVLLADIVMEGIDGYEVVKTILDDPKLASMQIAILSGLTAQQLDERGGVPPGVVFFAKPVNYDELRGYLRACIAQRLRVLK</sequence>
<evidence type="ECO:0000256" key="2">
    <source>
        <dbReference type="PROSITE-ProRule" id="PRU00169"/>
    </source>
</evidence>
<keyword evidence="1 2" id="KW-0597">Phosphoprotein</keyword>
<dbReference type="InterPro" id="IPR011006">
    <property type="entry name" value="CheY-like_superfamily"/>
</dbReference>
<proteinExistence type="predicted"/>
<dbReference type="InterPro" id="IPR050595">
    <property type="entry name" value="Bact_response_regulator"/>
</dbReference>
<dbReference type="InterPro" id="IPR009061">
    <property type="entry name" value="DNA-bd_dom_put_sf"/>
</dbReference>
<evidence type="ECO:0000259" key="3">
    <source>
        <dbReference type="PROSITE" id="PS50110"/>
    </source>
</evidence>
<name>A0A7W2FA12_9BURK</name>
<dbReference type="SUPFAM" id="SSF52172">
    <property type="entry name" value="CheY-like"/>
    <property type="match status" value="1"/>
</dbReference>
<dbReference type="EMBL" id="JACEZU010000005">
    <property type="protein sequence ID" value="MBA5687913.1"/>
    <property type="molecule type" value="Genomic_DNA"/>
</dbReference>
<dbReference type="SUPFAM" id="SSF46955">
    <property type="entry name" value="Putative DNA-binding domain"/>
    <property type="match status" value="1"/>
</dbReference>
<evidence type="ECO:0000313" key="4">
    <source>
        <dbReference type="EMBL" id="MBA5687913.1"/>
    </source>
</evidence>
<dbReference type="Gene3D" id="3.40.50.2300">
    <property type="match status" value="1"/>
</dbReference>
<dbReference type="PROSITE" id="PS50110">
    <property type="entry name" value="RESPONSE_REGULATORY"/>
    <property type="match status" value="1"/>
</dbReference>
<dbReference type="InterPro" id="IPR010093">
    <property type="entry name" value="SinI_DNA-bd"/>
</dbReference>
<reference evidence="4 5" key="1">
    <citation type="submission" date="2020-07" db="EMBL/GenBank/DDBJ databases">
        <title>Novel species isolated from subtropical streams in China.</title>
        <authorList>
            <person name="Lu H."/>
        </authorList>
    </citation>
    <scope>NUCLEOTIDE SEQUENCE [LARGE SCALE GENOMIC DNA]</scope>
    <source>
        <strain evidence="4 5">LX47W</strain>
    </source>
</reference>
<comment type="caution">
    <text evidence="4">The sequence shown here is derived from an EMBL/GenBank/DDBJ whole genome shotgun (WGS) entry which is preliminary data.</text>
</comment>
<dbReference type="SMART" id="SM00448">
    <property type="entry name" value="REC"/>
    <property type="match status" value="1"/>
</dbReference>
<dbReference type="PANTHER" id="PTHR44591:SF23">
    <property type="entry name" value="CHEY SUBFAMILY"/>
    <property type="match status" value="1"/>
</dbReference>
<dbReference type="InterPro" id="IPR041657">
    <property type="entry name" value="HTH_17"/>
</dbReference>
<organism evidence="4 5">
    <name type="scientific">Rugamonas apoptosis</name>
    <dbReference type="NCBI Taxonomy" id="2758570"/>
    <lineage>
        <taxon>Bacteria</taxon>
        <taxon>Pseudomonadati</taxon>
        <taxon>Pseudomonadota</taxon>
        <taxon>Betaproteobacteria</taxon>
        <taxon>Burkholderiales</taxon>
        <taxon>Oxalobacteraceae</taxon>
        <taxon>Telluria group</taxon>
        <taxon>Rugamonas</taxon>
    </lineage>
</organism>
<dbReference type="AlphaFoldDB" id="A0A7W2FA12"/>
<accession>A0A7W2FA12</accession>
<dbReference type="Pfam" id="PF12728">
    <property type="entry name" value="HTH_17"/>
    <property type="match status" value="1"/>
</dbReference>
<feature type="modified residue" description="4-aspartylphosphate" evidence="2">
    <location>
        <position position="137"/>
    </location>
</feature>
<keyword evidence="5" id="KW-1185">Reference proteome</keyword>
<gene>
    <name evidence="4" type="ORF">H3H39_12735</name>
</gene>